<evidence type="ECO:0000313" key="2">
    <source>
        <dbReference type="EMBL" id="EAU40860.1"/>
    </source>
</evidence>
<dbReference type="InterPro" id="IPR046595">
    <property type="entry name" value="DUF6653"/>
</dbReference>
<dbReference type="Proteomes" id="UP000004310">
    <property type="component" value="Unassembled WGS sequence"/>
</dbReference>
<feature type="transmembrane region" description="Helical" evidence="1">
    <location>
        <begin position="21"/>
        <end position="41"/>
    </location>
</feature>
<dbReference type="eggNOG" id="ENOG5031G5S">
    <property type="taxonomic scope" value="Bacteria"/>
</dbReference>
<dbReference type="RefSeq" id="WP_007068768.1">
    <property type="nucleotide sequence ID" value="NZ_DS022272.1"/>
</dbReference>
<comment type="caution">
    <text evidence="2">The sequence shown here is derived from an EMBL/GenBank/DDBJ whole genome shotgun (WGS) entry which is preliminary data.</text>
</comment>
<reference evidence="2 3" key="1">
    <citation type="journal article" date="2010" name="J. Bacteriol.">
        <title>Genome sequence of Fulvimarina pelagi HTCC2506T, a Mn(II)-oxidizing alphaproteobacterium possessing an aerobic anoxygenic photosynthetic gene cluster and Xanthorhodopsin.</title>
        <authorList>
            <person name="Kang I."/>
            <person name="Oh H.M."/>
            <person name="Lim S.I."/>
            <person name="Ferriera S."/>
            <person name="Giovannoni S.J."/>
            <person name="Cho J.C."/>
        </authorList>
    </citation>
    <scope>NUCLEOTIDE SEQUENCE [LARGE SCALE GENOMIC DNA]</scope>
    <source>
        <strain evidence="2 3">HTCC2506</strain>
    </source>
</reference>
<feature type="transmembrane region" description="Helical" evidence="1">
    <location>
        <begin position="130"/>
        <end position="146"/>
    </location>
</feature>
<evidence type="ECO:0008006" key="4">
    <source>
        <dbReference type="Google" id="ProtNLM"/>
    </source>
</evidence>
<evidence type="ECO:0000256" key="1">
    <source>
        <dbReference type="SAM" id="Phobius"/>
    </source>
</evidence>
<dbReference type="HOGENOM" id="CLU_125938_0_0_5"/>
<dbReference type="STRING" id="217511.GCA_001463845_01941"/>
<dbReference type="EMBL" id="AATP01000005">
    <property type="protein sequence ID" value="EAU40860.1"/>
    <property type="molecule type" value="Genomic_DNA"/>
</dbReference>
<keyword evidence="3" id="KW-1185">Reference proteome</keyword>
<protein>
    <recommendedName>
        <fullName evidence="4">Transmembrane protein</fullName>
    </recommendedName>
</protein>
<keyword evidence="1" id="KW-0812">Transmembrane</keyword>
<dbReference type="AlphaFoldDB" id="Q0G0X9"/>
<keyword evidence="1" id="KW-0472">Membrane</keyword>
<name>Q0G0X9_9HYPH</name>
<accession>Q0G0X9</accession>
<proteinExistence type="predicted"/>
<evidence type="ECO:0000313" key="3">
    <source>
        <dbReference type="Proteomes" id="UP000004310"/>
    </source>
</evidence>
<keyword evidence="1" id="KW-1133">Transmembrane helix</keyword>
<feature type="transmembrane region" description="Helical" evidence="1">
    <location>
        <begin position="47"/>
        <end position="64"/>
    </location>
</feature>
<organism evidence="2 3">
    <name type="scientific">Fulvimarina pelagi HTCC2506</name>
    <dbReference type="NCBI Taxonomy" id="314231"/>
    <lineage>
        <taxon>Bacteria</taxon>
        <taxon>Pseudomonadati</taxon>
        <taxon>Pseudomonadota</taxon>
        <taxon>Alphaproteobacteria</taxon>
        <taxon>Hyphomicrobiales</taxon>
        <taxon>Aurantimonadaceae</taxon>
        <taxon>Fulvimarina</taxon>
    </lineage>
</organism>
<feature type="transmembrane region" description="Helical" evidence="1">
    <location>
        <begin position="105"/>
        <end position="124"/>
    </location>
</feature>
<gene>
    <name evidence="2" type="ORF">FP2506_18269</name>
</gene>
<dbReference type="Pfam" id="PF20358">
    <property type="entry name" value="DUF6653"/>
    <property type="match status" value="1"/>
</dbReference>
<sequence length="168" mass="19054">MDIFRASERLMGMDDATWARHANPISVWTRVAILPALAFAIWSRVWIGWWALIPIVLIVAFTFVNPRLFPPPASTDNWASKGTFGERVFLARRAHPIPRHHERMGLILSAASGLFVILLTYGLIVLDACATVFGTIGTLAAKLWFVDRMVWLFDDMKDTTPAYRGWLR</sequence>